<proteinExistence type="predicted"/>
<dbReference type="RefSeq" id="WP_188773690.1">
    <property type="nucleotide sequence ID" value="NZ_BMMB01000001.1"/>
</dbReference>
<dbReference type="Proteomes" id="UP001185028">
    <property type="component" value="Unassembled WGS sequence"/>
</dbReference>
<dbReference type="EMBL" id="JAVDQH010000004">
    <property type="protein sequence ID" value="MDR6243506.1"/>
    <property type="molecule type" value="Genomic_DNA"/>
</dbReference>
<protein>
    <submittedName>
        <fullName evidence="1">Uncharacterized protein</fullName>
    </submittedName>
</protein>
<accession>A0ABU1IW67</accession>
<gene>
    <name evidence="1" type="ORF">JOC58_001393</name>
</gene>
<organism evidence="1 2">
    <name type="scientific">Paenibacillus hunanensis</name>
    <dbReference type="NCBI Taxonomy" id="539262"/>
    <lineage>
        <taxon>Bacteria</taxon>
        <taxon>Bacillati</taxon>
        <taxon>Bacillota</taxon>
        <taxon>Bacilli</taxon>
        <taxon>Bacillales</taxon>
        <taxon>Paenibacillaceae</taxon>
        <taxon>Paenibacillus</taxon>
    </lineage>
</organism>
<name>A0ABU1IW67_9BACL</name>
<sequence>MGHHLYFTPEAAKSVLPRYEYALEEERKLVNLLKSQIADIQKSSLKRRRSVYGVFGSEEFQKELTEWREPILAGIEREVSELKLIIAGWTWEQIVAQRKRSPEDETEPTLF</sequence>
<keyword evidence="2" id="KW-1185">Reference proteome</keyword>
<comment type="caution">
    <text evidence="1">The sequence shown here is derived from an EMBL/GenBank/DDBJ whole genome shotgun (WGS) entry which is preliminary data.</text>
</comment>
<evidence type="ECO:0000313" key="1">
    <source>
        <dbReference type="EMBL" id="MDR6243506.1"/>
    </source>
</evidence>
<evidence type="ECO:0000313" key="2">
    <source>
        <dbReference type="Proteomes" id="UP001185028"/>
    </source>
</evidence>
<reference evidence="1 2" key="1">
    <citation type="submission" date="2023-07" db="EMBL/GenBank/DDBJ databases">
        <title>Genomic Encyclopedia of Type Strains, Phase IV (KMG-IV): sequencing the most valuable type-strain genomes for metagenomic binning, comparative biology and taxonomic classification.</title>
        <authorList>
            <person name="Goeker M."/>
        </authorList>
    </citation>
    <scope>NUCLEOTIDE SEQUENCE [LARGE SCALE GENOMIC DNA]</scope>
    <source>
        <strain evidence="1 2">DSM 22170</strain>
    </source>
</reference>